<keyword evidence="7" id="KW-1185">Reference proteome</keyword>
<dbReference type="PANTHER" id="PTHR13693:SF77">
    <property type="entry name" value="8-AMINO-7-OXONONANOATE SYNTHASE"/>
    <property type="match status" value="1"/>
</dbReference>
<dbReference type="InterPro" id="IPR015422">
    <property type="entry name" value="PyrdxlP-dep_Trfase_small"/>
</dbReference>
<name>A0AAV9H844_9PEZI</name>
<dbReference type="SUPFAM" id="SSF53383">
    <property type="entry name" value="PLP-dependent transferases"/>
    <property type="match status" value="1"/>
</dbReference>
<evidence type="ECO:0000256" key="4">
    <source>
        <dbReference type="ARBA" id="ARBA00022898"/>
    </source>
</evidence>
<dbReference type="Gene3D" id="3.40.640.10">
    <property type="entry name" value="Type I PLP-dependent aspartate aminotransferase-like (Major domain)"/>
    <property type="match status" value="1"/>
</dbReference>
<proteinExistence type="inferred from homology"/>
<evidence type="ECO:0000256" key="1">
    <source>
        <dbReference type="ARBA" id="ARBA00001933"/>
    </source>
</evidence>
<evidence type="ECO:0000313" key="6">
    <source>
        <dbReference type="EMBL" id="KAK4456715.1"/>
    </source>
</evidence>
<feature type="domain" description="Aminotransferase class I/classII large" evidence="5">
    <location>
        <begin position="36"/>
        <end position="430"/>
    </location>
</feature>
<dbReference type="InterPro" id="IPR004839">
    <property type="entry name" value="Aminotransferase_I/II_large"/>
</dbReference>
<evidence type="ECO:0000313" key="7">
    <source>
        <dbReference type="Proteomes" id="UP001321749"/>
    </source>
</evidence>
<comment type="caution">
    <text evidence="6">The sequence shown here is derived from an EMBL/GenBank/DDBJ whole genome shotgun (WGS) entry which is preliminary data.</text>
</comment>
<evidence type="ECO:0000259" key="5">
    <source>
        <dbReference type="Pfam" id="PF00155"/>
    </source>
</evidence>
<sequence length="460" mass="49399">MSQIKRLDASLANHLDRRKSRGTLRSLTLASPGMADFSSNAYLSLSAQPSVRVEYLARLQAAAALEASPAAHLSPPLLGSGGSRLLDGNSAAAEALEQTLAAFHNAPAALLFNSAMDANVGLFSCVPQPDDAIVYDELVHASIHDGMRLSRAGRKIPFAHNTVWIGSDGETAPRAADRRDGEPRPLEAILAGLLNGPGGHLFRSGDRSVFVAVEGVYSMDGDAAPLKEVTACVQRWLPLGNGFVIVDEAHSVGVFGDRGRGLVCELGLEDQVCARVLGFGKAMGCSGGLILCSEVTRSYLINYARTLIYTTAMAFPSLLSIQVSYEFVINGGAEPLVRHLRDLVNKTYHLLLAVCERQNPPAHLLRVSSVEPKSPIIPVFTDHPRSLASHCQRKGFMVRPIVAPTVHRGTERIRLCLHAANTAGEVIGIVAAIEDWLVARMDEARRIDTLKQNAVSKSKI</sequence>
<keyword evidence="4" id="KW-0663">Pyridoxal phosphate</keyword>
<comment type="similarity">
    <text evidence="2">Belongs to the class-II pyridoxal-phosphate-dependent aminotransferase family. BioF subfamily.</text>
</comment>
<dbReference type="InterPro" id="IPR015421">
    <property type="entry name" value="PyrdxlP-dep_Trfase_major"/>
</dbReference>
<dbReference type="Pfam" id="PF00155">
    <property type="entry name" value="Aminotran_1_2"/>
    <property type="match status" value="1"/>
</dbReference>
<dbReference type="AlphaFoldDB" id="A0AAV9H844"/>
<gene>
    <name evidence="6" type="ORF">QBC42DRAFT_237955</name>
</gene>
<reference evidence="6" key="2">
    <citation type="submission" date="2023-06" db="EMBL/GenBank/DDBJ databases">
        <authorList>
            <consortium name="Lawrence Berkeley National Laboratory"/>
            <person name="Mondo S.J."/>
            <person name="Hensen N."/>
            <person name="Bonometti L."/>
            <person name="Westerberg I."/>
            <person name="Brannstrom I.O."/>
            <person name="Guillou S."/>
            <person name="Cros-Aarteil S."/>
            <person name="Calhoun S."/>
            <person name="Haridas S."/>
            <person name="Kuo A."/>
            <person name="Pangilinan J."/>
            <person name="Riley R."/>
            <person name="Labutti K."/>
            <person name="Andreopoulos B."/>
            <person name="Lipzen A."/>
            <person name="Chen C."/>
            <person name="Yanf M."/>
            <person name="Daum C."/>
            <person name="Ng V."/>
            <person name="Clum A."/>
            <person name="Steindorff A."/>
            <person name="Ohm R."/>
            <person name="Martin F."/>
            <person name="Silar P."/>
            <person name="Natvig D."/>
            <person name="Lalanne C."/>
            <person name="Gautier V."/>
            <person name="Ament-Velasquez S.L."/>
            <person name="Kruys A."/>
            <person name="Hutchinson M.I."/>
            <person name="Powell A.J."/>
            <person name="Barry K."/>
            <person name="Miller A.N."/>
            <person name="Grigoriev I.V."/>
            <person name="Debuchy R."/>
            <person name="Gladieux P."/>
            <person name="Thoren M.H."/>
            <person name="Johannesson H."/>
        </authorList>
    </citation>
    <scope>NUCLEOTIDE SEQUENCE</scope>
    <source>
        <strain evidence="6">PSN324</strain>
    </source>
</reference>
<reference evidence="6" key="1">
    <citation type="journal article" date="2023" name="Mol. Phylogenet. Evol.">
        <title>Genome-scale phylogeny and comparative genomics of the fungal order Sordariales.</title>
        <authorList>
            <person name="Hensen N."/>
            <person name="Bonometti L."/>
            <person name="Westerberg I."/>
            <person name="Brannstrom I.O."/>
            <person name="Guillou S."/>
            <person name="Cros-Aarteil S."/>
            <person name="Calhoun S."/>
            <person name="Haridas S."/>
            <person name="Kuo A."/>
            <person name="Mondo S."/>
            <person name="Pangilinan J."/>
            <person name="Riley R."/>
            <person name="LaButti K."/>
            <person name="Andreopoulos B."/>
            <person name="Lipzen A."/>
            <person name="Chen C."/>
            <person name="Yan M."/>
            <person name="Daum C."/>
            <person name="Ng V."/>
            <person name="Clum A."/>
            <person name="Steindorff A."/>
            <person name="Ohm R.A."/>
            <person name="Martin F."/>
            <person name="Silar P."/>
            <person name="Natvig D.O."/>
            <person name="Lalanne C."/>
            <person name="Gautier V."/>
            <person name="Ament-Velasquez S.L."/>
            <person name="Kruys A."/>
            <person name="Hutchinson M.I."/>
            <person name="Powell A.J."/>
            <person name="Barry K."/>
            <person name="Miller A.N."/>
            <person name="Grigoriev I.V."/>
            <person name="Debuchy R."/>
            <person name="Gladieux P."/>
            <person name="Hiltunen Thoren M."/>
            <person name="Johannesson H."/>
        </authorList>
    </citation>
    <scope>NUCLEOTIDE SEQUENCE</scope>
    <source>
        <strain evidence="6">PSN324</strain>
    </source>
</reference>
<comment type="cofactor">
    <cofactor evidence="1">
        <name>pyridoxal 5'-phosphate</name>
        <dbReference type="ChEBI" id="CHEBI:597326"/>
    </cofactor>
</comment>
<dbReference type="PANTHER" id="PTHR13693">
    <property type="entry name" value="CLASS II AMINOTRANSFERASE/8-AMINO-7-OXONONANOATE SYNTHASE"/>
    <property type="match status" value="1"/>
</dbReference>
<dbReference type="InterPro" id="IPR015424">
    <property type="entry name" value="PyrdxlP-dep_Trfase"/>
</dbReference>
<dbReference type="Gene3D" id="3.90.1150.10">
    <property type="entry name" value="Aspartate Aminotransferase, domain 1"/>
    <property type="match status" value="1"/>
</dbReference>
<dbReference type="GO" id="GO:0030170">
    <property type="term" value="F:pyridoxal phosphate binding"/>
    <property type="evidence" value="ECO:0007669"/>
    <property type="project" value="InterPro"/>
</dbReference>
<evidence type="ECO:0000256" key="3">
    <source>
        <dbReference type="ARBA" id="ARBA00022679"/>
    </source>
</evidence>
<keyword evidence="3" id="KW-0808">Transferase</keyword>
<dbReference type="EMBL" id="MU865174">
    <property type="protein sequence ID" value="KAK4456715.1"/>
    <property type="molecule type" value="Genomic_DNA"/>
</dbReference>
<evidence type="ECO:0000256" key="2">
    <source>
        <dbReference type="ARBA" id="ARBA00010008"/>
    </source>
</evidence>
<organism evidence="6 7">
    <name type="scientific">Cladorrhinum samala</name>
    <dbReference type="NCBI Taxonomy" id="585594"/>
    <lineage>
        <taxon>Eukaryota</taxon>
        <taxon>Fungi</taxon>
        <taxon>Dikarya</taxon>
        <taxon>Ascomycota</taxon>
        <taxon>Pezizomycotina</taxon>
        <taxon>Sordariomycetes</taxon>
        <taxon>Sordariomycetidae</taxon>
        <taxon>Sordariales</taxon>
        <taxon>Podosporaceae</taxon>
        <taxon>Cladorrhinum</taxon>
    </lineage>
</organism>
<dbReference type="GO" id="GO:0016740">
    <property type="term" value="F:transferase activity"/>
    <property type="evidence" value="ECO:0007669"/>
    <property type="project" value="UniProtKB-KW"/>
</dbReference>
<dbReference type="Proteomes" id="UP001321749">
    <property type="component" value="Unassembled WGS sequence"/>
</dbReference>
<accession>A0AAV9H844</accession>
<dbReference type="InterPro" id="IPR050087">
    <property type="entry name" value="AON_synthase_class-II"/>
</dbReference>
<dbReference type="GO" id="GO:0009102">
    <property type="term" value="P:biotin biosynthetic process"/>
    <property type="evidence" value="ECO:0007669"/>
    <property type="project" value="TreeGrafter"/>
</dbReference>
<protein>
    <submittedName>
        <fullName evidence="6">8-amino-7-oxononanoate synthase</fullName>
    </submittedName>
</protein>